<proteinExistence type="predicted"/>
<dbReference type="EMBL" id="DXBN01000178">
    <property type="protein sequence ID" value="HIZ53849.1"/>
    <property type="molecule type" value="Genomic_DNA"/>
</dbReference>
<organism evidence="2 3">
    <name type="scientific">Candidatus Enterococcus avicola</name>
    <dbReference type="NCBI Taxonomy" id="2838561"/>
    <lineage>
        <taxon>Bacteria</taxon>
        <taxon>Bacillati</taxon>
        <taxon>Bacillota</taxon>
        <taxon>Bacilli</taxon>
        <taxon>Lactobacillales</taxon>
        <taxon>Enterococcaceae</taxon>
        <taxon>Enterococcus</taxon>
    </lineage>
</organism>
<dbReference type="AlphaFoldDB" id="A0A9D2JIP6"/>
<dbReference type="InterPro" id="IPR036866">
    <property type="entry name" value="RibonucZ/Hydroxyglut_hydro"/>
</dbReference>
<evidence type="ECO:0000313" key="3">
    <source>
        <dbReference type="Proteomes" id="UP000824063"/>
    </source>
</evidence>
<gene>
    <name evidence="2" type="ORF">IAA20_07910</name>
</gene>
<dbReference type="PANTHER" id="PTHR30619:SF1">
    <property type="entry name" value="RECOMBINATION PROTEIN 2"/>
    <property type="match status" value="1"/>
</dbReference>
<comment type="caution">
    <text evidence="2">The sequence shown here is derived from an EMBL/GenBank/DDBJ whole genome shotgun (WGS) entry which is preliminary data.</text>
</comment>
<dbReference type="Gene3D" id="3.60.15.10">
    <property type="entry name" value="Ribonuclease Z/Hydroxyacylglutathione hydrolase-like"/>
    <property type="match status" value="1"/>
</dbReference>
<evidence type="ECO:0000259" key="1">
    <source>
        <dbReference type="SMART" id="SM00849"/>
    </source>
</evidence>
<feature type="non-terminal residue" evidence="2">
    <location>
        <position position="1"/>
    </location>
</feature>
<sequence length="269" mass="30077">YSSVSFVDVGQGDSIVIQSFGNQEVYVIDTGGKMNFGDEEEKGEANAMYTVVPFLKGEGIRKIDGLFLTHGDFDHAGDLETILEEFQVKKLYLSSGMLQHKNMVNLDKKLLKKVKIVELAQGERVGNKITFEILAPIKTGIGENKDSLVLQTTMNRIKFLFMGDLEAEGEGQLLRDYPDIQADVVKLGHHGSRTSSTKLFLQAIGAKQGVISCGVNNHFNHPHPEVLANLNQHQVRVFRTDQEGMIRYIWHQPNKLPKIKRELVNPSSS</sequence>
<dbReference type="InterPro" id="IPR001279">
    <property type="entry name" value="Metallo-B-lactamas"/>
</dbReference>
<dbReference type="CDD" id="cd07731">
    <property type="entry name" value="ComA-like_MBL-fold"/>
    <property type="match status" value="1"/>
</dbReference>
<dbReference type="SMART" id="SM00849">
    <property type="entry name" value="Lactamase_B"/>
    <property type="match status" value="1"/>
</dbReference>
<dbReference type="InterPro" id="IPR035681">
    <property type="entry name" value="ComA-like_MBL"/>
</dbReference>
<evidence type="ECO:0000313" key="2">
    <source>
        <dbReference type="EMBL" id="HIZ53849.1"/>
    </source>
</evidence>
<reference evidence="2" key="1">
    <citation type="journal article" date="2021" name="PeerJ">
        <title>Extensive microbial diversity within the chicken gut microbiome revealed by metagenomics and culture.</title>
        <authorList>
            <person name="Gilroy R."/>
            <person name="Ravi A."/>
            <person name="Getino M."/>
            <person name="Pursley I."/>
            <person name="Horton D.L."/>
            <person name="Alikhan N.F."/>
            <person name="Baker D."/>
            <person name="Gharbi K."/>
            <person name="Hall N."/>
            <person name="Watson M."/>
            <person name="Adriaenssens E.M."/>
            <person name="Foster-Nyarko E."/>
            <person name="Jarju S."/>
            <person name="Secka A."/>
            <person name="Antonio M."/>
            <person name="Oren A."/>
            <person name="Chaudhuri R.R."/>
            <person name="La Ragione R."/>
            <person name="Hildebrand F."/>
            <person name="Pallen M.J."/>
        </authorList>
    </citation>
    <scope>NUCLEOTIDE SEQUENCE</scope>
    <source>
        <strain evidence="2">CHK172-16539</strain>
    </source>
</reference>
<name>A0A9D2JIP6_9ENTE</name>
<dbReference type="InterPro" id="IPR052159">
    <property type="entry name" value="Competence_DNA_uptake"/>
</dbReference>
<dbReference type="Proteomes" id="UP000824063">
    <property type="component" value="Unassembled WGS sequence"/>
</dbReference>
<dbReference type="PANTHER" id="PTHR30619">
    <property type="entry name" value="DNA INTERNALIZATION/COMPETENCE PROTEIN COMEC/REC2"/>
    <property type="match status" value="1"/>
</dbReference>
<dbReference type="SUPFAM" id="SSF56281">
    <property type="entry name" value="Metallo-hydrolase/oxidoreductase"/>
    <property type="match status" value="1"/>
</dbReference>
<accession>A0A9D2JIP6</accession>
<reference evidence="2" key="2">
    <citation type="submission" date="2021-04" db="EMBL/GenBank/DDBJ databases">
        <authorList>
            <person name="Gilroy R."/>
        </authorList>
    </citation>
    <scope>NUCLEOTIDE SEQUENCE</scope>
    <source>
        <strain evidence="2">CHK172-16539</strain>
    </source>
</reference>
<protein>
    <submittedName>
        <fullName evidence="2">MBL fold metallo-hydrolase</fullName>
    </submittedName>
</protein>
<feature type="domain" description="Metallo-beta-lactamase" evidence="1">
    <location>
        <begin position="11"/>
        <end position="215"/>
    </location>
</feature>
<dbReference type="Pfam" id="PF00753">
    <property type="entry name" value="Lactamase_B"/>
    <property type="match status" value="1"/>
</dbReference>